<name>A0A9X2F2A7_9SPHI</name>
<dbReference type="RefSeq" id="WP_252587817.1">
    <property type="nucleotide sequence ID" value="NZ_JAMWYS010000035.1"/>
</dbReference>
<comment type="caution">
    <text evidence="1">The sequence shown here is derived from an EMBL/GenBank/DDBJ whole genome shotgun (WGS) entry which is preliminary data.</text>
</comment>
<dbReference type="Proteomes" id="UP001155182">
    <property type="component" value="Unassembled WGS sequence"/>
</dbReference>
<dbReference type="EMBL" id="JAMWYS010000035">
    <property type="protein sequence ID" value="MCO4293292.1"/>
    <property type="molecule type" value="Genomic_DNA"/>
</dbReference>
<gene>
    <name evidence="1" type="ORF">NF867_10485</name>
</gene>
<protein>
    <recommendedName>
        <fullName evidence="3">Outer membrane protein beta-barrel domain-containing protein</fullName>
    </recommendedName>
</protein>
<evidence type="ECO:0008006" key="3">
    <source>
        <dbReference type="Google" id="ProtNLM"/>
    </source>
</evidence>
<evidence type="ECO:0000313" key="1">
    <source>
        <dbReference type="EMBL" id="MCO4293292.1"/>
    </source>
</evidence>
<evidence type="ECO:0000313" key="2">
    <source>
        <dbReference type="Proteomes" id="UP001155182"/>
    </source>
</evidence>
<proteinExistence type="predicted"/>
<keyword evidence="2" id="KW-1185">Reference proteome</keyword>
<accession>A0A9X2F2A7</accession>
<dbReference type="AlphaFoldDB" id="A0A9X2F2A7"/>
<reference evidence="1" key="1">
    <citation type="submission" date="2022-06" db="EMBL/GenBank/DDBJ databases">
        <title>Solitalea sp. MAHUQ-68 isolated from rhizospheric soil.</title>
        <authorList>
            <person name="Huq M.A."/>
        </authorList>
    </citation>
    <scope>NUCLEOTIDE SEQUENCE</scope>
    <source>
        <strain evidence="1">MAHUQ-68</strain>
    </source>
</reference>
<organism evidence="1 2">
    <name type="scientific">Solitalea agri</name>
    <dbReference type="NCBI Taxonomy" id="2953739"/>
    <lineage>
        <taxon>Bacteria</taxon>
        <taxon>Pseudomonadati</taxon>
        <taxon>Bacteroidota</taxon>
        <taxon>Sphingobacteriia</taxon>
        <taxon>Sphingobacteriales</taxon>
        <taxon>Sphingobacteriaceae</taxon>
        <taxon>Solitalea</taxon>
    </lineage>
</organism>
<sequence length="231" mass="25879">MKRGLFVLILFVVSVTKVFSQIEYNRFSVEGLGGITMAFTDASNNNISYMFGGAFHYNTSPFSFFSLDIQSGQLKGGLEGNKRQFANSYSSYSATYNLGLGDLLNISANTLHRKTNDLYFGAGVTLIKNNVKEVVPFEYSTSDGTFTEGVNFKGTEFVFPLQVGLNVKYRTKTEKTPFAVNLHYQFNLSFSDSLDGYEGSPGNKKNDLYSTIWLGVKYFFGPTSIYYRTPR</sequence>